<dbReference type="Gene3D" id="1.10.238.10">
    <property type="entry name" value="EF-hand"/>
    <property type="match status" value="1"/>
</dbReference>
<dbReference type="AlphaFoldDB" id="A0AAD4TFN7"/>
<proteinExistence type="predicted"/>
<dbReference type="InterPro" id="IPR042460">
    <property type="entry name" value="DCN1-like_PONY"/>
</dbReference>
<dbReference type="InterPro" id="IPR014764">
    <property type="entry name" value="DCN-prot"/>
</dbReference>
<name>A0AAD4TFN7_9MAGN</name>
<evidence type="ECO:0000259" key="2">
    <source>
        <dbReference type="PROSITE" id="PS51229"/>
    </source>
</evidence>
<comment type="caution">
    <text evidence="3">The sequence shown here is derived from an EMBL/GenBank/DDBJ whole genome shotgun (WGS) entry which is preliminary data.</text>
</comment>
<evidence type="ECO:0000313" key="3">
    <source>
        <dbReference type="EMBL" id="KAI3958159.1"/>
    </source>
</evidence>
<dbReference type="PANTHER" id="PTHR12281:SF12">
    <property type="entry name" value="DEFECTIVE IN CULLIN NEDDYLATION PROTEIN"/>
    <property type="match status" value="1"/>
</dbReference>
<dbReference type="GO" id="GO:0000151">
    <property type="term" value="C:ubiquitin ligase complex"/>
    <property type="evidence" value="ECO:0007669"/>
    <property type="project" value="TreeGrafter"/>
</dbReference>
<accession>A0AAD4TFN7</accession>
<dbReference type="EMBL" id="JAJJMB010001184">
    <property type="protein sequence ID" value="KAI3958159.1"/>
    <property type="molecule type" value="Genomic_DNA"/>
</dbReference>
<dbReference type="GO" id="GO:0045116">
    <property type="term" value="P:protein neddylation"/>
    <property type="evidence" value="ECO:0007669"/>
    <property type="project" value="TreeGrafter"/>
</dbReference>
<gene>
    <name evidence="3" type="ORF">MKW98_020801</name>
</gene>
<dbReference type="GO" id="GO:0031624">
    <property type="term" value="F:ubiquitin conjugating enzyme binding"/>
    <property type="evidence" value="ECO:0007669"/>
    <property type="project" value="TreeGrafter"/>
</dbReference>
<dbReference type="PROSITE" id="PS51229">
    <property type="entry name" value="DCUN1"/>
    <property type="match status" value="1"/>
</dbReference>
<dbReference type="PANTHER" id="PTHR12281">
    <property type="entry name" value="RP42 RELATED"/>
    <property type="match status" value="1"/>
</dbReference>
<keyword evidence="4" id="KW-1185">Reference proteome</keyword>
<organism evidence="3 4">
    <name type="scientific">Papaver atlanticum</name>
    <dbReference type="NCBI Taxonomy" id="357466"/>
    <lineage>
        <taxon>Eukaryota</taxon>
        <taxon>Viridiplantae</taxon>
        <taxon>Streptophyta</taxon>
        <taxon>Embryophyta</taxon>
        <taxon>Tracheophyta</taxon>
        <taxon>Spermatophyta</taxon>
        <taxon>Magnoliopsida</taxon>
        <taxon>Ranunculales</taxon>
        <taxon>Papaveraceae</taxon>
        <taxon>Papaveroideae</taxon>
        <taxon>Papaver</taxon>
    </lineage>
</organism>
<feature type="domain" description="DCUN1" evidence="2">
    <location>
        <begin position="24"/>
        <end position="219"/>
    </location>
</feature>
<evidence type="ECO:0000313" key="4">
    <source>
        <dbReference type="Proteomes" id="UP001202328"/>
    </source>
</evidence>
<evidence type="ECO:0000256" key="1">
    <source>
        <dbReference type="RuleBase" id="RU410713"/>
    </source>
</evidence>
<protein>
    <recommendedName>
        <fullName evidence="1">Defective in cullin neddylation protein</fullName>
    </recommendedName>
</protein>
<dbReference type="Proteomes" id="UP001202328">
    <property type="component" value="Unassembled WGS sequence"/>
</dbReference>
<dbReference type="GO" id="GO:0097602">
    <property type="term" value="F:cullin family protein binding"/>
    <property type="evidence" value="ECO:0007669"/>
    <property type="project" value="TreeGrafter"/>
</dbReference>
<dbReference type="GO" id="GO:0032182">
    <property type="term" value="F:ubiquitin-like protein binding"/>
    <property type="evidence" value="ECO:0007669"/>
    <property type="project" value="TreeGrafter"/>
</dbReference>
<comment type="function">
    <text evidence="1">Neddylation of cullins play an essential role in the regulation of SCF-type complexes activity.</text>
</comment>
<sequence length="223" mass="25650">MVRKSRRTQPKAPPAPVPVIVIDDDEESPDQLFNLYANKATKTIEPAGIERLCADLGIAHTDVRILMLAWKMSAARMGYFTRTEWGNGFNALRAGTLQNLSWALTKLQTDIKKEGFKQVFLELYSFAFKYCLTEDMQKTVETESVCELLDMVLGSKFPAQVGKLVEYLKCQTDYKAINKDQWEAFYRFCNEISFPDMKNYDENSGYYPLILDGFVDWMKEAKN</sequence>
<reference evidence="3" key="1">
    <citation type="submission" date="2022-04" db="EMBL/GenBank/DDBJ databases">
        <title>A functionally conserved STORR gene fusion in Papaver species that diverged 16.8 million years ago.</title>
        <authorList>
            <person name="Catania T."/>
        </authorList>
    </citation>
    <scope>NUCLEOTIDE SEQUENCE</scope>
    <source>
        <strain evidence="3">S-188037</strain>
    </source>
</reference>
<dbReference type="Gene3D" id="1.10.238.200">
    <property type="entry name" value="Cullin, PONY binding domain"/>
    <property type="match status" value="1"/>
</dbReference>
<dbReference type="Pfam" id="PF03556">
    <property type="entry name" value="Cullin_binding"/>
    <property type="match status" value="1"/>
</dbReference>
<dbReference type="InterPro" id="IPR005176">
    <property type="entry name" value="PONY_dom"/>
</dbReference>